<sequence>MIRAGLRGLASGNSPIRSTEGTGGAYFMQDSLGQKYISVFKPIDEEPNAINNPQGLSVSLDGEGLKRGTRVGEGAVREVAAYLLDHPKCGPDIYLSGEVMEFAGVPPTVMVGCLNKGFNHPDGFEGTFENLKAGSLQMFMKNMGSCEEMGPGGFPKEEVHKISTQIHLVPIDHGYCLPETLEDCTFDWLYWPQACQPYTSSTVDYIDSLDTEQDIAMLKFYGWDVLLEIMCRGTMHKESVIEQIVKEASGSMKHGAGEEVFLEGVSAIMDSHLDMLKQ</sequence>
<evidence type="ECO:0000256" key="2">
    <source>
        <dbReference type="ARBA" id="ARBA00012169"/>
    </source>
</evidence>
<evidence type="ECO:0000313" key="9">
    <source>
        <dbReference type="Proteomes" id="UP001346149"/>
    </source>
</evidence>
<dbReference type="PANTHER" id="PTHR45800:SF5">
    <property type="entry name" value="PHOSPHATIDYLINOSITOL 4-KINASE GAMMA 2"/>
    <property type="match status" value="1"/>
</dbReference>
<keyword evidence="3" id="KW-0808">Transferase</keyword>
<comment type="caution">
    <text evidence="8">The sequence shown here is derived from an EMBL/GenBank/DDBJ whole genome shotgun (WGS) entry which is preliminary data.</text>
</comment>
<accession>A0AAN7MQS1</accession>
<feature type="domain" description="PI3K/PI4K catalytic" evidence="7">
    <location>
        <begin position="22"/>
        <end position="163"/>
    </location>
</feature>
<dbReference type="Proteomes" id="UP001346149">
    <property type="component" value="Unassembled WGS sequence"/>
</dbReference>
<evidence type="ECO:0000256" key="4">
    <source>
        <dbReference type="ARBA" id="ARBA00022741"/>
    </source>
</evidence>
<evidence type="ECO:0000256" key="6">
    <source>
        <dbReference type="ARBA" id="ARBA00022840"/>
    </source>
</evidence>
<dbReference type="InterPro" id="IPR000403">
    <property type="entry name" value="PI3/4_kinase_cat_dom"/>
</dbReference>
<gene>
    <name evidence="8" type="ORF">SAY86_001310</name>
</gene>
<name>A0AAN7MQS1_TRANT</name>
<dbReference type="Pfam" id="PF00454">
    <property type="entry name" value="PI3_PI4_kinase"/>
    <property type="match status" value="2"/>
</dbReference>
<dbReference type="GO" id="GO:0004430">
    <property type="term" value="F:1-phosphatidylinositol 4-kinase activity"/>
    <property type="evidence" value="ECO:0007669"/>
    <property type="project" value="UniProtKB-EC"/>
</dbReference>
<comment type="similarity">
    <text evidence="1">Belongs to the PI3/PI4-kinase family. Type II PI4K subfamily.</text>
</comment>
<evidence type="ECO:0000313" key="8">
    <source>
        <dbReference type="EMBL" id="KAK4803107.1"/>
    </source>
</evidence>
<evidence type="ECO:0000256" key="5">
    <source>
        <dbReference type="ARBA" id="ARBA00022777"/>
    </source>
</evidence>
<feature type="domain" description="PI3K/PI4K catalytic" evidence="7">
    <location>
        <begin position="166"/>
        <end position="227"/>
    </location>
</feature>
<dbReference type="EMBL" id="JAXQNO010000002">
    <property type="protein sequence ID" value="KAK4803107.1"/>
    <property type="molecule type" value="Genomic_DNA"/>
</dbReference>
<keyword evidence="6" id="KW-0067">ATP-binding</keyword>
<organism evidence="8 9">
    <name type="scientific">Trapa natans</name>
    <name type="common">Water chestnut</name>
    <dbReference type="NCBI Taxonomy" id="22666"/>
    <lineage>
        <taxon>Eukaryota</taxon>
        <taxon>Viridiplantae</taxon>
        <taxon>Streptophyta</taxon>
        <taxon>Embryophyta</taxon>
        <taxon>Tracheophyta</taxon>
        <taxon>Spermatophyta</taxon>
        <taxon>Magnoliopsida</taxon>
        <taxon>eudicotyledons</taxon>
        <taxon>Gunneridae</taxon>
        <taxon>Pentapetalae</taxon>
        <taxon>rosids</taxon>
        <taxon>malvids</taxon>
        <taxon>Myrtales</taxon>
        <taxon>Lythraceae</taxon>
        <taxon>Trapa</taxon>
    </lineage>
</organism>
<evidence type="ECO:0000256" key="3">
    <source>
        <dbReference type="ARBA" id="ARBA00022679"/>
    </source>
</evidence>
<dbReference type="AlphaFoldDB" id="A0AAN7MQS1"/>
<dbReference type="InterPro" id="IPR044571">
    <property type="entry name" value="P4KG1-8"/>
</dbReference>
<dbReference type="EC" id="2.7.1.67" evidence="2"/>
<dbReference type="PANTHER" id="PTHR45800">
    <property type="entry name" value="PHOSPHATIDYLINOSITOL 4-KINASE GAMMA"/>
    <property type="match status" value="1"/>
</dbReference>
<evidence type="ECO:0000256" key="1">
    <source>
        <dbReference type="ARBA" id="ARBA00008941"/>
    </source>
</evidence>
<proteinExistence type="inferred from homology"/>
<dbReference type="GO" id="GO:0005524">
    <property type="term" value="F:ATP binding"/>
    <property type="evidence" value="ECO:0007669"/>
    <property type="project" value="UniProtKB-KW"/>
</dbReference>
<protein>
    <recommendedName>
        <fullName evidence="2">1-phosphatidylinositol 4-kinase</fullName>
        <ecNumber evidence="2">2.7.1.67</ecNumber>
    </recommendedName>
</protein>
<keyword evidence="5" id="KW-0418">Kinase</keyword>
<reference evidence="8 9" key="1">
    <citation type="journal article" date="2023" name="Hortic Res">
        <title>Pangenome of water caltrop reveals structural variations and asymmetric subgenome divergence after allopolyploidization.</title>
        <authorList>
            <person name="Zhang X."/>
            <person name="Chen Y."/>
            <person name="Wang L."/>
            <person name="Yuan Y."/>
            <person name="Fang M."/>
            <person name="Shi L."/>
            <person name="Lu R."/>
            <person name="Comes H.P."/>
            <person name="Ma Y."/>
            <person name="Chen Y."/>
            <person name="Huang G."/>
            <person name="Zhou Y."/>
            <person name="Zheng Z."/>
            <person name="Qiu Y."/>
        </authorList>
    </citation>
    <scope>NUCLEOTIDE SEQUENCE [LARGE SCALE GENOMIC DNA]</scope>
    <source>
        <strain evidence="8">F231</strain>
    </source>
</reference>
<evidence type="ECO:0000259" key="7">
    <source>
        <dbReference type="Pfam" id="PF00454"/>
    </source>
</evidence>
<keyword evidence="4" id="KW-0547">Nucleotide-binding</keyword>
<keyword evidence="9" id="KW-1185">Reference proteome</keyword>